<dbReference type="PANTHER" id="PTHR36529">
    <property type="entry name" value="SLL1095 PROTEIN"/>
    <property type="match status" value="1"/>
</dbReference>
<reference evidence="1" key="1">
    <citation type="journal article" date="2014" name="Int. J. Syst. Evol. Microbiol.">
        <title>Complete genome sequence of Corynebacterium casei LMG S-19264T (=DSM 44701T), isolated from a smear-ripened cheese.</title>
        <authorList>
            <consortium name="US DOE Joint Genome Institute (JGI-PGF)"/>
            <person name="Walter F."/>
            <person name="Albersmeier A."/>
            <person name="Kalinowski J."/>
            <person name="Ruckert C."/>
        </authorList>
    </citation>
    <scope>NUCLEOTIDE SEQUENCE</scope>
    <source>
        <strain evidence="1">CGMCC 1.16067</strain>
    </source>
</reference>
<comment type="caution">
    <text evidence="1">The sequence shown here is derived from an EMBL/GenBank/DDBJ whole genome shotgun (WGS) entry which is preliminary data.</text>
</comment>
<keyword evidence="2" id="KW-1185">Reference proteome</keyword>
<proteinExistence type="predicted"/>
<dbReference type="Proteomes" id="UP000649179">
    <property type="component" value="Unassembled WGS sequence"/>
</dbReference>
<gene>
    <name evidence="1" type="ORF">GCM10011519_00170</name>
</gene>
<dbReference type="Pfam" id="PF09837">
    <property type="entry name" value="DUF2064"/>
    <property type="match status" value="1"/>
</dbReference>
<dbReference type="PANTHER" id="PTHR36529:SF1">
    <property type="entry name" value="GLYCOSYLTRANSFERASE"/>
    <property type="match status" value="1"/>
</dbReference>
<dbReference type="Gene3D" id="3.90.550.10">
    <property type="entry name" value="Spore Coat Polysaccharide Biosynthesis Protein SpsA, Chain A"/>
    <property type="match status" value="1"/>
</dbReference>
<name>A0A917EXD2_9ACTN</name>
<evidence type="ECO:0008006" key="3">
    <source>
        <dbReference type="Google" id="ProtNLM"/>
    </source>
</evidence>
<dbReference type="InterPro" id="IPR018641">
    <property type="entry name" value="Trfase_1_rSAM/seldom-assoc"/>
</dbReference>
<reference evidence="1" key="2">
    <citation type="submission" date="2020-09" db="EMBL/GenBank/DDBJ databases">
        <authorList>
            <person name="Sun Q."/>
            <person name="Zhou Y."/>
        </authorList>
    </citation>
    <scope>NUCLEOTIDE SEQUENCE</scope>
    <source>
        <strain evidence="1">CGMCC 1.16067</strain>
    </source>
</reference>
<dbReference type="SUPFAM" id="SSF53448">
    <property type="entry name" value="Nucleotide-diphospho-sugar transferases"/>
    <property type="match status" value="1"/>
</dbReference>
<accession>A0A917EXD2</accession>
<evidence type="ECO:0000313" key="2">
    <source>
        <dbReference type="Proteomes" id="UP000649179"/>
    </source>
</evidence>
<evidence type="ECO:0000313" key="1">
    <source>
        <dbReference type="EMBL" id="GGF30708.1"/>
    </source>
</evidence>
<dbReference type="InterPro" id="IPR029044">
    <property type="entry name" value="Nucleotide-diphossugar_trans"/>
</dbReference>
<dbReference type="AlphaFoldDB" id="A0A917EXD2"/>
<organism evidence="1 2">
    <name type="scientific">Marmoricola endophyticus</name>
    <dbReference type="NCBI Taxonomy" id="2040280"/>
    <lineage>
        <taxon>Bacteria</taxon>
        <taxon>Bacillati</taxon>
        <taxon>Actinomycetota</taxon>
        <taxon>Actinomycetes</taxon>
        <taxon>Propionibacteriales</taxon>
        <taxon>Nocardioidaceae</taxon>
        <taxon>Marmoricola</taxon>
    </lineage>
</organism>
<dbReference type="RefSeq" id="WP_188777089.1">
    <property type="nucleotide sequence ID" value="NZ_BMKQ01000001.1"/>
</dbReference>
<sequence length="219" mass="23057">MTPTLLVLAKAPVEGQVKTRLGADVGMRASADLAAAALLDTLDLCREAYPDAAGVVAMAGDLSEAERGEELRDVLTAWRVEEQVGATFGERIAHAHGLVDGPVLQIGMDTPHLHPTLLSEAGDSLAAHEAVLGLAEDGGWWVLGLADPARAALISEVPTSNDDTGARTLEALAREIDVVTTSTSYDVDTVAEAERSAHDAPQTRFAAAWRELNDPARHP</sequence>
<protein>
    <recommendedName>
        <fullName evidence="3">DUF2064 domain-containing protein</fullName>
    </recommendedName>
</protein>
<dbReference type="EMBL" id="BMKQ01000001">
    <property type="protein sequence ID" value="GGF30708.1"/>
    <property type="molecule type" value="Genomic_DNA"/>
</dbReference>